<dbReference type="AlphaFoldDB" id="A0A5C1ABL1"/>
<reference evidence="2" key="1">
    <citation type="submission" date="2019-08" db="EMBL/GenBank/DDBJ databases">
        <title>Limnoglobus roseus gen. nov., sp. nov., a novel freshwater planctomycete with a giant genome from the family Gemmataceae.</title>
        <authorList>
            <person name="Kulichevskaya I.S."/>
            <person name="Naumoff D.G."/>
            <person name="Miroshnikov K."/>
            <person name="Ivanova A."/>
            <person name="Philippov D.A."/>
            <person name="Hakobyan A."/>
            <person name="Rijpstra I.C."/>
            <person name="Sinninghe Damste J.S."/>
            <person name="Liesack W."/>
            <person name="Dedysh S.N."/>
        </authorList>
    </citation>
    <scope>NUCLEOTIDE SEQUENCE [LARGE SCALE GENOMIC DNA]</scope>
    <source>
        <strain evidence="2">PX52</strain>
    </source>
</reference>
<dbReference type="Proteomes" id="UP000324974">
    <property type="component" value="Chromosome"/>
</dbReference>
<organism evidence="1 2">
    <name type="scientific">Limnoglobus roseus</name>
    <dbReference type="NCBI Taxonomy" id="2598579"/>
    <lineage>
        <taxon>Bacteria</taxon>
        <taxon>Pseudomonadati</taxon>
        <taxon>Planctomycetota</taxon>
        <taxon>Planctomycetia</taxon>
        <taxon>Gemmatales</taxon>
        <taxon>Gemmataceae</taxon>
        <taxon>Limnoglobus</taxon>
    </lineage>
</organism>
<proteinExistence type="predicted"/>
<protein>
    <submittedName>
        <fullName evidence="1">Uncharacterized protein</fullName>
    </submittedName>
</protein>
<sequence length="82" mass="9338">MADSVVAILSYYDRGSLTANDVLSVLCKHLVEKPSDFEPCYFALIQHRHPEINILAGRLNLFFESYQSEHLESLHQPTETTS</sequence>
<evidence type="ECO:0000313" key="1">
    <source>
        <dbReference type="EMBL" id="QEL16769.1"/>
    </source>
</evidence>
<accession>A0A5C1ABL1</accession>
<name>A0A5C1ABL1_9BACT</name>
<dbReference type="EMBL" id="CP042425">
    <property type="protein sequence ID" value="QEL16769.1"/>
    <property type="molecule type" value="Genomic_DNA"/>
</dbReference>
<keyword evidence="2" id="KW-1185">Reference proteome</keyword>
<evidence type="ECO:0000313" key="2">
    <source>
        <dbReference type="Proteomes" id="UP000324974"/>
    </source>
</evidence>
<dbReference type="KEGG" id="lrs:PX52LOC_03739"/>
<gene>
    <name evidence="1" type="ORF">PX52LOC_03739</name>
</gene>